<dbReference type="Proteomes" id="UP000286415">
    <property type="component" value="Unassembled WGS sequence"/>
</dbReference>
<organism evidence="1 2">
    <name type="scientific">Clonorchis sinensis</name>
    <name type="common">Chinese liver fluke</name>
    <dbReference type="NCBI Taxonomy" id="79923"/>
    <lineage>
        <taxon>Eukaryota</taxon>
        <taxon>Metazoa</taxon>
        <taxon>Spiralia</taxon>
        <taxon>Lophotrochozoa</taxon>
        <taxon>Platyhelminthes</taxon>
        <taxon>Trematoda</taxon>
        <taxon>Digenea</taxon>
        <taxon>Opisthorchiida</taxon>
        <taxon>Opisthorchiata</taxon>
        <taxon>Opisthorchiidae</taxon>
        <taxon>Clonorchis</taxon>
    </lineage>
</organism>
<evidence type="ECO:0000313" key="1">
    <source>
        <dbReference type="EMBL" id="KAG5446864.1"/>
    </source>
</evidence>
<accession>A0A3R7EV90</accession>
<keyword evidence="2" id="KW-1185">Reference proteome</keyword>
<reference evidence="1 2" key="1">
    <citation type="journal article" date="2018" name="Biotechnol. Adv.">
        <title>Improved genomic resources and new bioinformatic workflow for the carcinogenic parasite Clonorchis sinensis: Biotechnological implications.</title>
        <authorList>
            <person name="Wang D."/>
            <person name="Korhonen P.K."/>
            <person name="Gasser R.B."/>
            <person name="Young N.D."/>
        </authorList>
    </citation>
    <scope>NUCLEOTIDE SEQUENCE [LARGE SCALE GENOMIC DNA]</scope>
    <source>
        <strain evidence="1">Cs-k2</strain>
    </source>
</reference>
<dbReference type="EMBL" id="NIRI02000042">
    <property type="protein sequence ID" value="KAG5446864.1"/>
    <property type="molecule type" value="Genomic_DNA"/>
</dbReference>
<reference evidence="1 2" key="2">
    <citation type="journal article" date="2021" name="Genomics">
        <title>High-quality reference genome for Clonorchis sinensis.</title>
        <authorList>
            <person name="Young N.D."/>
            <person name="Stroehlein A.J."/>
            <person name="Kinkar L."/>
            <person name="Wang T."/>
            <person name="Sohn W.M."/>
            <person name="Chang B.C.H."/>
            <person name="Kaur P."/>
            <person name="Weisz D."/>
            <person name="Dudchenko O."/>
            <person name="Aiden E.L."/>
            <person name="Korhonen P.K."/>
            <person name="Gasser R.B."/>
        </authorList>
    </citation>
    <scope>NUCLEOTIDE SEQUENCE [LARGE SCALE GENOMIC DNA]</scope>
    <source>
        <strain evidence="1">Cs-k2</strain>
    </source>
</reference>
<proteinExistence type="predicted"/>
<evidence type="ECO:0000313" key="2">
    <source>
        <dbReference type="Proteomes" id="UP000286415"/>
    </source>
</evidence>
<comment type="caution">
    <text evidence="1">The sequence shown here is derived from an EMBL/GenBank/DDBJ whole genome shotgun (WGS) entry which is preliminary data.</text>
</comment>
<name>A0A3R7EV90_CLOSI</name>
<protein>
    <submittedName>
        <fullName evidence="1">Uncharacterized protein</fullName>
    </submittedName>
</protein>
<gene>
    <name evidence="1" type="ORF">CSKR_111869</name>
</gene>
<dbReference type="InParanoid" id="A0A3R7EV90"/>
<dbReference type="AlphaFoldDB" id="A0A3R7EV90"/>
<sequence>MTIPQSIIEIKTALHIASNKIGPECSSTSANTKLSSHCDRSTTLYAEVTMREPANKLRLLSFQKNKTRRELTDRKVRGSNPTLGTSVSRPSCFFRVTWQLGTERMLQLNHSIHSISLDYPFCYFANCMHQADLTTVDILFNSTTEHSFQVF</sequence>